<evidence type="ECO:0000256" key="2">
    <source>
        <dbReference type="ARBA" id="ARBA00023292"/>
    </source>
</evidence>
<sequence>MFLFAALCCAVGAELPEFADVCTKGSCYPATGDLLIGRAHKLSASSTCGLKRPESFCIVGHLEVSNRAGATLSLPADQ</sequence>
<dbReference type="AlphaFoldDB" id="A0A3Q3W570"/>
<evidence type="ECO:0000313" key="5">
    <source>
        <dbReference type="Proteomes" id="UP000261620"/>
    </source>
</evidence>
<dbReference type="PROSITE" id="PS51117">
    <property type="entry name" value="LAMININ_NTER"/>
    <property type="match status" value="1"/>
</dbReference>
<keyword evidence="5" id="KW-1185">Reference proteome</keyword>
<dbReference type="Pfam" id="PF00055">
    <property type="entry name" value="Laminin_N"/>
    <property type="match status" value="1"/>
</dbReference>
<dbReference type="Gene3D" id="2.60.120.260">
    <property type="entry name" value="Galactose-binding domain-like"/>
    <property type="match status" value="1"/>
</dbReference>
<dbReference type="Ensembl" id="ENSMMOT00000009494.1">
    <property type="protein sequence ID" value="ENSMMOP00000009328.1"/>
    <property type="gene ID" value="ENSMMOG00000007221.1"/>
</dbReference>
<dbReference type="STRING" id="94237.ENSMMOP00000009328"/>
<evidence type="ECO:0000313" key="4">
    <source>
        <dbReference type="Ensembl" id="ENSMMOP00000009328.1"/>
    </source>
</evidence>
<name>A0A3Q3W570_MOLML</name>
<proteinExistence type="predicted"/>
<keyword evidence="1" id="KW-1015">Disulfide bond</keyword>
<protein>
    <recommendedName>
        <fullName evidence="3">Laminin N-terminal domain-containing protein</fullName>
    </recommendedName>
</protein>
<accession>A0A3Q3W570</accession>
<reference evidence="4" key="2">
    <citation type="submission" date="2025-09" db="UniProtKB">
        <authorList>
            <consortium name="Ensembl"/>
        </authorList>
    </citation>
    <scope>IDENTIFICATION</scope>
</reference>
<reference evidence="4" key="1">
    <citation type="submission" date="2025-08" db="UniProtKB">
        <authorList>
            <consortium name="Ensembl"/>
        </authorList>
    </citation>
    <scope>IDENTIFICATION</scope>
</reference>
<dbReference type="InterPro" id="IPR008211">
    <property type="entry name" value="Laminin_N"/>
</dbReference>
<keyword evidence="2" id="KW-0424">Laminin EGF-like domain</keyword>
<evidence type="ECO:0000256" key="1">
    <source>
        <dbReference type="ARBA" id="ARBA00023157"/>
    </source>
</evidence>
<feature type="domain" description="Laminin N-terminal" evidence="3">
    <location>
        <begin position="23"/>
        <end position="78"/>
    </location>
</feature>
<dbReference type="OMA" id="AYEIWTE"/>
<organism evidence="4 5">
    <name type="scientific">Mola mola</name>
    <name type="common">Ocean sunfish</name>
    <name type="synonym">Tetraodon mola</name>
    <dbReference type="NCBI Taxonomy" id="94237"/>
    <lineage>
        <taxon>Eukaryota</taxon>
        <taxon>Metazoa</taxon>
        <taxon>Chordata</taxon>
        <taxon>Craniata</taxon>
        <taxon>Vertebrata</taxon>
        <taxon>Euteleostomi</taxon>
        <taxon>Actinopterygii</taxon>
        <taxon>Neopterygii</taxon>
        <taxon>Teleostei</taxon>
        <taxon>Neoteleostei</taxon>
        <taxon>Acanthomorphata</taxon>
        <taxon>Eupercaria</taxon>
        <taxon>Tetraodontiformes</taxon>
        <taxon>Molidae</taxon>
        <taxon>Mola</taxon>
    </lineage>
</organism>
<dbReference type="Proteomes" id="UP000261620">
    <property type="component" value="Unplaced"/>
</dbReference>
<evidence type="ECO:0000259" key="3">
    <source>
        <dbReference type="PROSITE" id="PS51117"/>
    </source>
</evidence>